<feature type="cross-link" description="Glycyl lysine isopeptide (Lys-Gly) (interchain with G-Cter in SUMO2)" evidence="12">
    <location>
        <position position="233"/>
    </location>
</feature>
<sequence length="372" mass="43368">MNKKDKSIKTPLSEFVDYTPRTPFRRLQINPNIQVSTAGISYAREKRAQYFHQLAQQSTATLQPGSFMDSPLVRRHVGISAHVDDIDSEESEEDTFFTKKTEWRLEDFKIGKHLGTGRFGTVYKGQEKSSKKVVALKILNKKDLQHSRVVPFVKREIEIQAHLHHPHILRLYGYFHDKINIYVVLEYAEKGELYQKLANEKRFDEKQAANYLVQLSHALEYIHRLGVIHRDLKLENILISKDGSLKISDFGWAVHDPKPRRKTFCGTLDYLPPEMIDNEPHTEAVDVWSLGIICYEMLTGRPPFEHLENDEKTNIEKTYECIKTVRILFPSYISNEAKEFILKLLQRDPAKRMKLSDMEEDTWIKANIKTIV</sequence>
<dbReference type="GO" id="GO:1902115">
    <property type="term" value="P:regulation of organelle assembly"/>
    <property type="evidence" value="ECO:0007669"/>
    <property type="project" value="UniProtKB-ARBA"/>
</dbReference>
<dbReference type="GO" id="GO:0032465">
    <property type="term" value="P:regulation of cytokinesis"/>
    <property type="evidence" value="ECO:0007669"/>
    <property type="project" value="UniProtKB-ARBA"/>
</dbReference>
<dbReference type="GO" id="GO:0090266">
    <property type="term" value="P:regulation of mitotic cell cycle spindle assembly checkpoint"/>
    <property type="evidence" value="ECO:0007669"/>
    <property type="project" value="UniProtKB-ARBA"/>
</dbReference>
<dbReference type="Gene3D" id="1.10.510.10">
    <property type="entry name" value="Transferase(Phosphotransferase) domain 1"/>
    <property type="match status" value="1"/>
</dbReference>
<evidence type="ECO:0000256" key="3">
    <source>
        <dbReference type="ARBA" id="ARBA00022527"/>
    </source>
</evidence>
<dbReference type="InterPro" id="IPR030616">
    <property type="entry name" value="Aur-like"/>
</dbReference>
<dbReference type="GO" id="GO:0005524">
    <property type="term" value="F:ATP binding"/>
    <property type="evidence" value="ECO:0007669"/>
    <property type="project" value="UniProtKB-UniRule"/>
</dbReference>
<name>A0A0A1P330_RHIZD</name>
<dbReference type="CDD" id="cd14007">
    <property type="entry name" value="STKc_Aurora"/>
    <property type="match status" value="1"/>
</dbReference>
<keyword evidence="6 15" id="KW-0418">Kinase</keyword>
<dbReference type="InterPro" id="IPR011009">
    <property type="entry name" value="Kinase-like_dom_sf"/>
</dbReference>
<dbReference type="Proteomes" id="UP000242381">
    <property type="component" value="Unassembled WGS sequence"/>
</dbReference>
<dbReference type="EC" id="2.7.11.1" evidence="1 15"/>
<accession>A0A0A1P330</accession>
<dbReference type="GO" id="GO:0000776">
    <property type="term" value="C:kinetochore"/>
    <property type="evidence" value="ECO:0007669"/>
    <property type="project" value="UniProtKB-ARBA"/>
</dbReference>
<keyword evidence="4 15" id="KW-0808">Transferase</keyword>
<dbReference type="InterPro" id="IPR008271">
    <property type="entry name" value="Ser/Thr_kinase_AS"/>
</dbReference>
<evidence type="ECO:0000313" key="18">
    <source>
        <dbReference type="Proteomes" id="UP000242381"/>
    </source>
</evidence>
<reference evidence="17 18" key="1">
    <citation type="journal article" date="2016" name="Proc. Natl. Acad. Sci. U.S.A.">
        <title>Lipid metabolic changes in an early divergent fungus govern the establishment of a mutualistic symbiosis with endobacteria.</title>
        <authorList>
            <person name="Lastovetsky O.A."/>
            <person name="Gaspar M.L."/>
            <person name="Mondo S.J."/>
            <person name="LaButti K.M."/>
            <person name="Sandor L."/>
            <person name="Grigoriev I.V."/>
            <person name="Henry S.A."/>
            <person name="Pawlowska T.E."/>
        </authorList>
    </citation>
    <scope>NUCLEOTIDE SEQUENCE [LARGE SCALE GENOMIC DNA]</scope>
    <source>
        <strain evidence="17 18">ATCC 11559</strain>
    </source>
</reference>
<evidence type="ECO:0000256" key="7">
    <source>
        <dbReference type="ARBA" id="ARBA00022840"/>
    </source>
</evidence>
<evidence type="ECO:0000256" key="8">
    <source>
        <dbReference type="ARBA" id="ARBA00047899"/>
    </source>
</evidence>
<keyword evidence="3 14" id="KW-0723">Serine/threonine-protein kinase</keyword>
<keyword evidence="7 11" id="KW-0067">ATP-binding</keyword>
<dbReference type="OMA" id="HTLCGTM"/>
<dbReference type="InterPro" id="IPR017441">
    <property type="entry name" value="Protein_kinase_ATP_BS"/>
</dbReference>
<evidence type="ECO:0000313" key="17">
    <source>
        <dbReference type="EMBL" id="ORE13177.1"/>
    </source>
</evidence>
<dbReference type="FunFam" id="3.30.200.20:FF:000042">
    <property type="entry name" value="Aurora kinase A"/>
    <property type="match status" value="1"/>
</dbReference>
<evidence type="ECO:0000256" key="9">
    <source>
        <dbReference type="ARBA" id="ARBA00048679"/>
    </source>
</evidence>
<evidence type="ECO:0000256" key="2">
    <source>
        <dbReference type="ARBA" id="ARBA00021157"/>
    </source>
</evidence>
<dbReference type="GO" id="GO:0004674">
    <property type="term" value="F:protein serine/threonine kinase activity"/>
    <property type="evidence" value="ECO:0007669"/>
    <property type="project" value="UniProtKB-KW"/>
</dbReference>
<comment type="catalytic activity">
    <reaction evidence="8 15">
        <text>L-threonyl-[protein] + ATP = O-phospho-L-threonyl-[protein] + ADP + H(+)</text>
        <dbReference type="Rhea" id="RHEA:46608"/>
        <dbReference type="Rhea" id="RHEA-COMP:11060"/>
        <dbReference type="Rhea" id="RHEA-COMP:11605"/>
        <dbReference type="ChEBI" id="CHEBI:15378"/>
        <dbReference type="ChEBI" id="CHEBI:30013"/>
        <dbReference type="ChEBI" id="CHEBI:30616"/>
        <dbReference type="ChEBI" id="CHEBI:61977"/>
        <dbReference type="ChEBI" id="CHEBI:456216"/>
        <dbReference type="EC" id="2.7.11.1"/>
    </reaction>
</comment>
<protein>
    <recommendedName>
        <fullName evidence="2 15">Aurora kinase</fullName>
        <ecNumber evidence="1 15">2.7.11.1</ecNumber>
    </recommendedName>
</protein>
<dbReference type="InterPro" id="IPR000719">
    <property type="entry name" value="Prot_kinase_dom"/>
</dbReference>
<dbReference type="Pfam" id="PF00069">
    <property type="entry name" value="Pkinase"/>
    <property type="match status" value="1"/>
</dbReference>
<feature type="domain" description="Protein kinase" evidence="16">
    <location>
        <begin position="108"/>
        <end position="364"/>
    </location>
</feature>
<dbReference type="FunFam" id="1.10.510.10:FF:000235">
    <property type="entry name" value="Serine/threonine-protein kinase ark1"/>
    <property type="match status" value="1"/>
</dbReference>
<evidence type="ECO:0000256" key="15">
    <source>
        <dbReference type="RuleBase" id="RU367134"/>
    </source>
</evidence>
<feature type="binding site" evidence="11 13">
    <location>
        <position position="137"/>
    </location>
    <ligand>
        <name>ATP</name>
        <dbReference type="ChEBI" id="CHEBI:30616"/>
    </ligand>
</feature>
<dbReference type="GO" id="GO:0032133">
    <property type="term" value="C:chromosome passenger complex"/>
    <property type="evidence" value="ECO:0007669"/>
    <property type="project" value="UniProtKB-ARBA"/>
</dbReference>
<evidence type="ECO:0000256" key="4">
    <source>
        <dbReference type="ARBA" id="ARBA00022679"/>
    </source>
</evidence>
<dbReference type="AlphaFoldDB" id="A0A0A1P330"/>
<dbReference type="PROSITE" id="PS00107">
    <property type="entry name" value="PROTEIN_KINASE_ATP"/>
    <property type="match status" value="1"/>
</dbReference>
<proteinExistence type="inferred from homology"/>
<evidence type="ECO:0000259" key="16">
    <source>
        <dbReference type="PROSITE" id="PS50011"/>
    </source>
</evidence>
<dbReference type="PROSITE" id="PS00108">
    <property type="entry name" value="PROTEIN_KINASE_ST"/>
    <property type="match status" value="1"/>
</dbReference>
<comment type="similarity">
    <text evidence="15">Belongs to the protein kinase superfamily. Ser/Thr protein kinase family. Aurora subfamily.</text>
</comment>
<gene>
    <name evidence="17" type="ORF">BCV71DRAFT_73248</name>
</gene>
<feature type="active site" description="Proton acceptor" evidence="10">
    <location>
        <position position="231"/>
    </location>
</feature>
<dbReference type="EMBL" id="KV921560">
    <property type="protein sequence ID" value="ORE13177.1"/>
    <property type="molecule type" value="Genomic_DNA"/>
</dbReference>
<evidence type="ECO:0000256" key="13">
    <source>
        <dbReference type="PROSITE-ProRule" id="PRU10141"/>
    </source>
</evidence>
<dbReference type="SMART" id="SM00220">
    <property type="entry name" value="S_TKc"/>
    <property type="match status" value="1"/>
</dbReference>
<dbReference type="GO" id="GO:0008608">
    <property type="term" value="P:attachment of spindle microtubules to kinetochore"/>
    <property type="evidence" value="ECO:0007669"/>
    <property type="project" value="UniProtKB-ARBA"/>
</dbReference>
<evidence type="ECO:0000256" key="14">
    <source>
        <dbReference type="RuleBase" id="RU000304"/>
    </source>
</evidence>
<organism evidence="17 18">
    <name type="scientific">Rhizopus microsporus</name>
    <dbReference type="NCBI Taxonomy" id="58291"/>
    <lineage>
        <taxon>Eukaryota</taxon>
        <taxon>Fungi</taxon>
        <taxon>Fungi incertae sedis</taxon>
        <taxon>Mucoromycota</taxon>
        <taxon>Mucoromycotina</taxon>
        <taxon>Mucoromycetes</taxon>
        <taxon>Mucorales</taxon>
        <taxon>Mucorineae</taxon>
        <taxon>Rhizopodaceae</taxon>
        <taxon>Rhizopus</taxon>
    </lineage>
</organism>
<dbReference type="PANTHER" id="PTHR24350">
    <property type="entry name" value="SERINE/THREONINE-PROTEIN KINASE IAL-RELATED"/>
    <property type="match status" value="1"/>
</dbReference>
<dbReference type="GO" id="GO:0072479">
    <property type="term" value="P:response to mitotic cell cycle spindle assembly checkpoint signaling"/>
    <property type="evidence" value="ECO:0007669"/>
    <property type="project" value="UniProtKB-ARBA"/>
</dbReference>
<dbReference type="SUPFAM" id="SSF56112">
    <property type="entry name" value="Protein kinase-like (PK-like)"/>
    <property type="match status" value="1"/>
</dbReference>
<evidence type="ECO:0000256" key="10">
    <source>
        <dbReference type="PIRSR" id="PIRSR630616-1"/>
    </source>
</evidence>
<evidence type="ECO:0000256" key="12">
    <source>
        <dbReference type="PIRSR" id="PIRSR630616-3"/>
    </source>
</evidence>
<feature type="binding site" evidence="11">
    <location>
        <begin position="186"/>
        <end position="188"/>
    </location>
    <ligand>
        <name>ATP</name>
        <dbReference type="ChEBI" id="CHEBI:30616"/>
    </ligand>
</feature>
<dbReference type="GO" id="GO:0044779">
    <property type="term" value="P:meiotic spindle checkpoint signaling"/>
    <property type="evidence" value="ECO:0007669"/>
    <property type="project" value="UniProtKB-ARBA"/>
</dbReference>
<comment type="catalytic activity">
    <reaction evidence="9 15">
        <text>L-seryl-[protein] + ATP = O-phospho-L-seryl-[protein] + ADP + H(+)</text>
        <dbReference type="Rhea" id="RHEA:17989"/>
        <dbReference type="Rhea" id="RHEA-COMP:9863"/>
        <dbReference type="Rhea" id="RHEA-COMP:11604"/>
        <dbReference type="ChEBI" id="CHEBI:15378"/>
        <dbReference type="ChEBI" id="CHEBI:29999"/>
        <dbReference type="ChEBI" id="CHEBI:30616"/>
        <dbReference type="ChEBI" id="CHEBI:83421"/>
        <dbReference type="ChEBI" id="CHEBI:456216"/>
        <dbReference type="EC" id="2.7.11.1"/>
    </reaction>
</comment>
<evidence type="ECO:0000256" key="1">
    <source>
        <dbReference type="ARBA" id="ARBA00012513"/>
    </source>
</evidence>
<dbReference type="GO" id="GO:0045143">
    <property type="term" value="P:homologous chromosome segregation"/>
    <property type="evidence" value="ECO:0007669"/>
    <property type="project" value="UniProtKB-ARBA"/>
</dbReference>
<evidence type="ECO:0000256" key="5">
    <source>
        <dbReference type="ARBA" id="ARBA00022741"/>
    </source>
</evidence>
<evidence type="ECO:0000256" key="6">
    <source>
        <dbReference type="ARBA" id="ARBA00022777"/>
    </source>
</evidence>
<dbReference type="VEuPathDB" id="FungiDB:BCV72DRAFT_291913"/>
<feature type="binding site" evidence="11">
    <location>
        <position position="118"/>
    </location>
    <ligand>
        <name>ATP</name>
        <dbReference type="ChEBI" id="CHEBI:30616"/>
    </ligand>
</feature>
<dbReference type="PROSITE" id="PS50011">
    <property type="entry name" value="PROTEIN_KINASE_DOM"/>
    <property type="match status" value="1"/>
</dbReference>
<keyword evidence="5 11" id="KW-0547">Nucleotide-binding</keyword>
<feature type="binding site" evidence="11">
    <location>
        <begin position="235"/>
        <end position="236"/>
    </location>
    <ligand>
        <name>ATP</name>
        <dbReference type="ChEBI" id="CHEBI:30616"/>
    </ligand>
</feature>
<dbReference type="GO" id="GO:0051233">
    <property type="term" value="C:spindle midzone"/>
    <property type="evidence" value="ECO:0007669"/>
    <property type="project" value="UniProtKB-ARBA"/>
</dbReference>
<feature type="binding site" evidence="11">
    <location>
        <position position="249"/>
    </location>
    <ligand>
        <name>ATP</name>
        <dbReference type="ChEBI" id="CHEBI:30616"/>
    </ligand>
</feature>
<evidence type="ECO:0000256" key="11">
    <source>
        <dbReference type="PIRSR" id="PIRSR630616-2"/>
    </source>
</evidence>